<evidence type="ECO:0008006" key="15">
    <source>
        <dbReference type="Google" id="ProtNLM"/>
    </source>
</evidence>
<evidence type="ECO:0000256" key="2">
    <source>
        <dbReference type="ARBA" id="ARBA00010845"/>
    </source>
</evidence>
<dbReference type="Pfam" id="PF07558">
    <property type="entry name" value="Shugoshin_N"/>
    <property type="match status" value="1"/>
</dbReference>
<keyword evidence="5" id="KW-0159">Chromosome partition</keyword>
<reference evidence="13" key="1">
    <citation type="submission" date="2022-10" db="EMBL/GenBank/DDBJ databases">
        <title>Culturing micro-colonial fungi from biological soil crusts in the Mojave desert and describing Neophaeococcomyces mojavensis, and introducing the new genera and species Taxawa tesnikishii.</title>
        <authorList>
            <person name="Kurbessoian T."/>
            <person name="Stajich J.E."/>
        </authorList>
    </citation>
    <scope>NUCLEOTIDE SEQUENCE</scope>
    <source>
        <strain evidence="13">TK_1</strain>
    </source>
</reference>
<proteinExistence type="inferred from homology"/>
<dbReference type="InterPro" id="IPR011516">
    <property type="entry name" value="Shugoshin_N"/>
</dbReference>
<feature type="domain" description="Shugoshin C-terminal" evidence="11">
    <location>
        <begin position="458"/>
        <end position="481"/>
    </location>
</feature>
<evidence type="ECO:0000259" key="11">
    <source>
        <dbReference type="Pfam" id="PF07557"/>
    </source>
</evidence>
<feature type="compositionally biased region" description="Basic and acidic residues" evidence="10">
    <location>
        <begin position="645"/>
        <end position="655"/>
    </location>
</feature>
<feature type="region of interest" description="Disordered" evidence="10">
    <location>
        <begin position="598"/>
        <end position="729"/>
    </location>
</feature>
<name>A0ABQ9NTV9_9PEZI</name>
<keyword evidence="4" id="KW-0132">Cell division</keyword>
<feature type="compositionally biased region" description="Low complexity" evidence="10">
    <location>
        <begin position="664"/>
        <end position="678"/>
    </location>
</feature>
<feature type="compositionally biased region" description="Basic and acidic residues" evidence="10">
    <location>
        <begin position="278"/>
        <end position="299"/>
    </location>
</feature>
<feature type="compositionally biased region" description="Basic residues" evidence="10">
    <location>
        <begin position="369"/>
        <end position="379"/>
    </location>
</feature>
<keyword evidence="3" id="KW-0158">Chromosome</keyword>
<feature type="region of interest" description="Disordered" evidence="10">
    <location>
        <begin position="101"/>
        <end position="125"/>
    </location>
</feature>
<accession>A0ABQ9NTV9</accession>
<gene>
    <name evidence="13" type="ORF">H2201_006330</name>
</gene>
<evidence type="ECO:0000256" key="7">
    <source>
        <dbReference type="ARBA" id="ARBA00023306"/>
    </source>
</evidence>
<dbReference type="Pfam" id="PF07557">
    <property type="entry name" value="Shugoshin_C"/>
    <property type="match status" value="1"/>
</dbReference>
<feature type="compositionally biased region" description="Basic and acidic residues" evidence="10">
    <location>
        <begin position="548"/>
        <end position="557"/>
    </location>
</feature>
<evidence type="ECO:0000256" key="1">
    <source>
        <dbReference type="ARBA" id="ARBA00004584"/>
    </source>
</evidence>
<keyword evidence="8" id="KW-0137">Centromere</keyword>
<feature type="compositionally biased region" description="Basic and acidic residues" evidence="10">
    <location>
        <begin position="608"/>
        <end position="622"/>
    </location>
</feature>
<organism evidence="13 14">
    <name type="scientific">Coniosporium apollinis</name>
    <dbReference type="NCBI Taxonomy" id="61459"/>
    <lineage>
        <taxon>Eukaryota</taxon>
        <taxon>Fungi</taxon>
        <taxon>Dikarya</taxon>
        <taxon>Ascomycota</taxon>
        <taxon>Pezizomycotina</taxon>
        <taxon>Dothideomycetes</taxon>
        <taxon>Dothideomycetes incertae sedis</taxon>
        <taxon>Coniosporium</taxon>
    </lineage>
</organism>
<evidence type="ECO:0000256" key="8">
    <source>
        <dbReference type="ARBA" id="ARBA00023328"/>
    </source>
</evidence>
<feature type="compositionally biased region" description="Basic and acidic residues" evidence="10">
    <location>
        <begin position="110"/>
        <end position="125"/>
    </location>
</feature>
<feature type="compositionally biased region" description="Low complexity" evidence="10">
    <location>
        <begin position="337"/>
        <end position="349"/>
    </location>
</feature>
<dbReference type="Proteomes" id="UP001172684">
    <property type="component" value="Unassembled WGS sequence"/>
</dbReference>
<dbReference type="EMBL" id="JAPDRL010000054">
    <property type="protein sequence ID" value="KAJ9661850.1"/>
    <property type="molecule type" value="Genomic_DNA"/>
</dbReference>
<feature type="region of interest" description="Disordered" evidence="10">
    <location>
        <begin position="500"/>
        <end position="528"/>
    </location>
</feature>
<evidence type="ECO:0000256" key="6">
    <source>
        <dbReference type="ARBA" id="ARBA00023054"/>
    </source>
</evidence>
<keyword evidence="14" id="KW-1185">Reference proteome</keyword>
<evidence type="ECO:0000313" key="13">
    <source>
        <dbReference type="EMBL" id="KAJ9661850.1"/>
    </source>
</evidence>
<evidence type="ECO:0000256" key="3">
    <source>
        <dbReference type="ARBA" id="ARBA00022454"/>
    </source>
</evidence>
<evidence type="ECO:0000256" key="9">
    <source>
        <dbReference type="SAM" id="Coils"/>
    </source>
</evidence>
<comment type="caution">
    <text evidence="13">The sequence shown here is derived from an EMBL/GenBank/DDBJ whole genome shotgun (WGS) entry which is preliminary data.</text>
</comment>
<dbReference type="InterPro" id="IPR011515">
    <property type="entry name" value="Shugoshin_C"/>
</dbReference>
<feature type="region of interest" description="Disordered" evidence="10">
    <location>
        <begin position="548"/>
        <end position="571"/>
    </location>
</feature>
<evidence type="ECO:0000256" key="10">
    <source>
        <dbReference type="SAM" id="MobiDB-lite"/>
    </source>
</evidence>
<evidence type="ECO:0000256" key="5">
    <source>
        <dbReference type="ARBA" id="ARBA00022829"/>
    </source>
</evidence>
<sequence length="729" mass="78531">MARLNEAAAAGAETIDALKRRFIRQNRDLAKTNSSQSIRIRSLEAEISRLLSQNLSLREEIIDLQAQLSSQQTHPADATAFTTIRDALSTKIRELTGLVTELGSLQDPSRPPRPEATAKRKPPSERAWRNGFLIARDAADEALLPPITEGALFPPLEQDRRRTLESSEELREMLEAQVSESPELGPPPVAHFEEEGDPIKSDAGAVVCEGEEEEVPNELSVNLETRRRRKDGVVGREKMGVRKVAVFQSPPTDDSGDGAKSEGVMGQTLRTGAKRKLSAREEDEKTLPAKEVVAEDFRFSRKPNGTGADVQKIEEAVKTLTLSPRKVLGERPINLDSTTSPRKPSKPSSFDADSKDPIKKPPLPSKDPHRPRPHARKSKPATTTLTIPPPTADSPPLLETIELAPEPLTADLPPKTPAGLDLFSPASTAPSTARPDAKDTPPPGDLSQPCGTDGGQPARPGRRARAAVNYAEPSLVAKMRRPGKELVDAIPVVRDEKRGASLDLTREGSVGGSAVPTPSVPVSGAGEERKMRTVVIKRERVEGDDEAWRGLAERVQQEPRSPLGGKGGKMVKEAEVKDEEEVMLGKASVSAAAMSALLSDAAGRKRNPPKETSESMPRENVESGRPSLGVYEVPGSSPPDAAAKAMRDDVEEIVKARAARRHSSMSSMNPSSTTGTNPAPRVTGGESARTKAIRELKHRSNPSLSAIAPTEAAVGRSERAAARRRSMML</sequence>
<comment type="similarity">
    <text evidence="2">Belongs to the shugoshin family.</text>
</comment>
<evidence type="ECO:0000313" key="14">
    <source>
        <dbReference type="Proteomes" id="UP001172684"/>
    </source>
</evidence>
<evidence type="ECO:0000259" key="12">
    <source>
        <dbReference type="Pfam" id="PF07558"/>
    </source>
</evidence>
<feature type="region of interest" description="Disordered" evidence="10">
    <location>
        <begin position="241"/>
        <end position="466"/>
    </location>
</feature>
<feature type="domain" description="Shugoshin N-terminal coiled-coil" evidence="12">
    <location>
        <begin position="18"/>
        <end position="62"/>
    </location>
</feature>
<feature type="coiled-coil region" evidence="9">
    <location>
        <begin position="1"/>
        <end position="67"/>
    </location>
</feature>
<comment type="subcellular location">
    <subcellularLocation>
        <location evidence="1">Chromosome</location>
        <location evidence="1">Centromere</location>
    </subcellularLocation>
</comment>
<keyword evidence="6 9" id="KW-0175">Coiled coil</keyword>
<evidence type="ECO:0000256" key="4">
    <source>
        <dbReference type="ARBA" id="ARBA00022618"/>
    </source>
</evidence>
<keyword evidence="7" id="KW-0131">Cell cycle</keyword>
<protein>
    <recommendedName>
        <fullName evidence="15">Shugoshin C-terminal domain-containing protein</fullName>
    </recommendedName>
</protein>